<dbReference type="EMBL" id="CAJFDI010000003">
    <property type="protein sequence ID" value="CAD5220479.1"/>
    <property type="molecule type" value="Genomic_DNA"/>
</dbReference>
<dbReference type="SMR" id="A0A1I7RZA9"/>
<dbReference type="SUPFAM" id="SSF53474">
    <property type="entry name" value="alpha/beta-Hydrolases"/>
    <property type="match status" value="1"/>
</dbReference>
<evidence type="ECO:0000256" key="1">
    <source>
        <dbReference type="ARBA" id="ARBA00007387"/>
    </source>
</evidence>
<dbReference type="Proteomes" id="UP000095284">
    <property type="component" value="Unplaced"/>
</dbReference>
<comment type="subcellular location">
    <subcellularLocation>
        <location evidence="6">Nucleus outer membrane</location>
        <topology evidence="6">Single-pass membrane protein</topology>
    </subcellularLocation>
</comment>
<keyword evidence="2" id="KW-0812">Transmembrane</keyword>
<dbReference type="InterPro" id="IPR008547">
    <property type="entry name" value="DUF829_TMEM53"/>
</dbReference>
<evidence type="ECO:0000313" key="8">
    <source>
        <dbReference type="EMBL" id="CAG9106665.1"/>
    </source>
</evidence>
<dbReference type="eggNOG" id="KOG2521">
    <property type="taxonomic scope" value="Eukaryota"/>
</dbReference>
<keyword evidence="3" id="KW-1133">Transmembrane helix</keyword>
<dbReference type="InterPro" id="IPR029058">
    <property type="entry name" value="AB_hydrolase_fold"/>
</dbReference>
<dbReference type="Proteomes" id="UP000659654">
    <property type="component" value="Unassembled WGS sequence"/>
</dbReference>
<accession>A0A1I7RZA9</accession>
<evidence type="ECO:0000256" key="4">
    <source>
        <dbReference type="ARBA" id="ARBA00023136"/>
    </source>
</evidence>
<keyword evidence="4" id="KW-0472">Membrane</keyword>
<evidence type="ECO:0000256" key="3">
    <source>
        <dbReference type="ARBA" id="ARBA00022989"/>
    </source>
</evidence>
<comment type="similarity">
    <text evidence="1">Belongs to the TMEM53 family.</text>
</comment>
<dbReference type="Pfam" id="PF05705">
    <property type="entry name" value="DUF829"/>
    <property type="match status" value="1"/>
</dbReference>
<dbReference type="GO" id="GO:0005640">
    <property type="term" value="C:nuclear outer membrane"/>
    <property type="evidence" value="ECO:0007669"/>
    <property type="project" value="UniProtKB-SubCell"/>
</dbReference>
<evidence type="ECO:0000256" key="2">
    <source>
        <dbReference type="ARBA" id="ARBA00022692"/>
    </source>
</evidence>
<dbReference type="OrthoDB" id="77878at2759"/>
<protein>
    <submittedName>
        <fullName evidence="7">(pine wood nematode) hypothetical protein</fullName>
    </submittedName>
</protein>
<evidence type="ECO:0000256" key="5">
    <source>
        <dbReference type="ARBA" id="ARBA00023242"/>
    </source>
</evidence>
<reference evidence="8" key="2">
    <citation type="submission" date="2020-08" db="EMBL/GenBank/DDBJ databases">
        <authorList>
            <person name="Kikuchi T."/>
        </authorList>
    </citation>
    <scope>NUCLEOTIDE SEQUENCE</scope>
    <source>
        <strain evidence="7">Ka4C1</strain>
    </source>
</reference>
<sequence length="260" mass="30955">MSHEIDYVPRHEKPIVVILGFLNSLEKHYDSLKVFYEKFTPHVLVFVPKMFDALFWPIEDNRPFLEEMYKPLVEQYPDSPVIFHLFSQNGGKYFNRLWRKLNPQMRQQVKGFVFDSAPSLFPLNPMYYINARFFMWPKSEKTNGNFFFKAIPTELLNSLHYASAIGTWQFDQYINELRTLDLPHNQLYICSKDDRLIRYGDMEGFAADQMKRGKSVEIKAWAKGLHCDHFREKPAEYQDVCERFLQRVVGEDFVRNKAKI</sequence>
<dbReference type="WBParaSite" id="BXY_0607900.1">
    <property type="protein sequence ID" value="BXY_0607900.1"/>
    <property type="gene ID" value="BXY_0607900"/>
</dbReference>
<dbReference type="PANTHER" id="PTHR12265:SF30">
    <property type="entry name" value="TRANSMEMBRANE PROTEIN 53"/>
    <property type="match status" value="1"/>
</dbReference>
<evidence type="ECO:0000313" key="10">
    <source>
        <dbReference type="Proteomes" id="UP000659654"/>
    </source>
</evidence>
<organism evidence="9 11">
    <name type="scientific">Bursaphelenchus xylophilus</name>
    <name type="common">Pinewood nematode worm</name>
    <name type="synonym">Aphelenchoides xylophilus</name>
    <dbReference type="NCBI Taxonomy" id="6326"/>
    <lineage>
        <taxon>Eukaryota</taxon>
        <taxon>Metazoa</taxon>
        <taxon>Ecdysozoa</taxon>
        <taxon>Nematoda</taxon>
        <taxon>Chromadorea</taxon>
        <taxon>Rhabditida</taxon>
        <taxon>Tylenchina</taxon>
        <taxon>Tylenchomorpha</taxon>
        <taxon>Aphelenchoidea</taxon>
        <taxon>Aphelenchoididae</taxon>
        <taxon>Bursaphelenchus</taxon>
    </lineage>
</organism>
<dbReference type="Proteomes" id="UP000582659">
    <property type="component" value="Unassembled WGS sequence"/>
</dbReference>
<dbReference type="AlphaFoldDB" id="A0A1I7RZA9"/>
<keyword evidence="5" id="KW-0539">Nucleus</keyword>
<evidence type="ECO:0000313" key="11">
    <source>
        <dbReference type="WBParaSite" id="BXY_0607900.1"/>
    </source>
</evidence>
<evidence type="ECO:0000256" key="6">
    <source>
        <dbReference type="ARBA" id="ARBA00034303"/>
    </source>
</evidence>
<dbReference type="PANTHER" id="PTHR12265">
    <property type="entry name" value="TRANSMEMBRANE PROTEIN 53"/>
    <property type="match status" value="1"/>
</dbReference>
<evidence type="ECO:0000313" key="9">
    <source>
        <dbReference type="Proteomes" id="UP000095284"/>
    </source>
</evidence>
<evidence type="ECO:0000313" key="7">
    <source>
        <dbReference type="EMBL" id="CAD5220479.1"/>
    </source>
</evidence>
<dbReference type="EMBL" id="CAJFCV020000003">
    <property type="protein sequence ID" value="CAG9106665.1"/>
    <property type="molecule type" value="Genomic_DNA"/>
</dbReference>
<proteinExistence type="inferred from homology"/>
<name>A0A1I7RZA9_BURXY</name>
<reference evidence="11" key="1">
    <citation type="submission" date="2016-11" db="UniProtKB">
        <authorList>
            <consortium name="WormBaseParasite"/>
        </authorList>
    </citation>
    <scope>IDENTIFICATION</scope>
</reference>
<gene>
    <name evidence="7" type="ORF">BXYJ_LOCUS6199</name>
</gene>
<keyword evidence="10" id="KW-1185">Reference proteome</keyword>